<accession>A0A223KW17</accession>
<feature type="transmembrane region" description="Helical" evidence="1">
    <location>
        <begin position="46"/>
        <end position="67"/>
    </location>
</feature>
<proteinExistence type="predicted"/>
<keyword evidence="3" id="KW-1185">Reference proteome</keyword>
<keyword evidence="1" id="KW-1133">Transmembrane helix</keyword>
<dbReference type="AlphaFoldDB" id="A0A223KW17"/>
<protein>
    <recommendedName>
        <fullName evidence="4">DUF3278 domain-containing protein</fullName>
    </recommendedName>
</protein>
<reference evidence="2 3" key="1">
    <citation type="submission" date="2016-12" db="EMBL/GenBank/DDBJ databases">
        <title>The whole genome sequencing and assembly of Bacillus cohnii DSM 6307T strain.</title>
        <authorList>
            <person name="Lee Y.-J."/>
            <person name="Yi H."/>
            <person name="Bahn Y.-S."/>
            <person name="Kim J.F."/>
            <person name="Lee D.-W."/>
        </authorList>
    </citation>
    <scope>NUCLEOTIDE SEQUENCE [LARGE SCALE GENOMIC DNA]</scope>
    <source>
        <strain evidence="2 3">DSM 6307</strain>
    </source>
</reference>
<keyword evidence="1" id="KW-0812">Transmembrane</keyword>
<dbReference type="EMBL" id="CP018866">
    <property type="protein sequence ID" value="AST93679.1"/>
    <property type="molecule type" value="Genomic_DNA"/>
</dbReference>
<feature type="transmembrane region" description="Helical" evidence="1">
    <location>
        <begin position="20"/>
        <end position="40"/>
    </location>
</feature>
<dbReference type="Proteomes" id="UP000215224">
    <property type="component" value="Chromosome"/>
</dbReference>
<evidence type="ECO:0000313" key="3">
    <source>
        <dbReference type="Proteomes" id="UP000215224"/>
    </source>
</evidence>
<evidence type="ECO:0000313" key="2">
    <source>
        <dbReference type="EMBL" id="AST93679.1"/>
    </source>
</evidence>
<feature type="transmembrane region" description="Helical" evidence="1">
    <location>
        <begin position="88"/>
        <end position="107"/>
    </location>
</feature>
<organism evidence="2 3">
    <name type="scientific">Sutcliffiella cohnii</name>
    <dbReference type="NCBI Taxonomy" id="33932"/>
    <lineage>
        <taxon>Bacteria</taxon>
        <taxon>Bacillati</taxon>
        <taxon>Bacillota</taxon>
        <taxon>Bacilli</taxon>
        <taxon>Bacillales</taxon>
        <taxon>Bacillaceae</taxon>
        <taxon>Sutcliffiella</taxon>
    </lineage>
</organism>
<name>A0A223KW17_9BACI</name>
<evidence type="ECO:0000256" key="1">
    <source>
        <dbReference type="SAM" id="Phobius"/>
    </source>
</evidence>
<dbReference type="KEGG" id="bcoh:BC6307_21620"/>
<feature type="transmembrane region" description="Helical" evidence="1">
    <location>
        <begin position="113"/>
        <end position="132"/>
    </location>
</feature>
<gene>
    <name evidence="2" type="ORF">BC6307_21620</name>
</gene>
<dbReference type="RefSeq" id="WP_066421819.1">
    <property type="nucleotide sequence ID" value="NZ_CP018866.1"/>
</dbReference>
<evidence type="ECO:0008006" key="4">
    <source>
        <dbReference type="Google" id="ProtNLM"/>
    </source>
</evidence>
<dbReference type="STRING" id="1314751.GCA_001591425_04930"/>
<sequence>MSVLQWLSNDEYKQREISKFIVEGAVLQFISSFIMIILYLNTNIEPLFLLLAPFLVFLFYTFLRYVLSGIEYANVFSEDEIKTAKKRNLTRSLSFFITMMIASLIVGRPIFDSVMVSLIASLLLFLVDTTSLRKSIKKNVEL</sequence>
<keyword evidence="1" id="KW-0472">Membrane</keyword>